<evidence type="ECO:0000313" key="3">
    <source>
        <dbReference type="EMBL" id="KAG5188619.1"/>
    </source>
</evidence>
<keyword evidence="4" id="KW-1185">Reference proteome</keyword>
<evidence type="ECO:0000256" key="2">
    <source>
        <dbReference type="SAM" id="MobiDB-lite"/>
    </source>
</evidence>
<dbReference type="EMBL" id="JAFCMP010000068">
    <property type="protein sequence ID" value="KAG5188619.1"/>
    <property type="molecule type" value="Genomic_DNA"/>
</dbReference>
<dbReference type="Proteomes" id="UP000664859">
    <property type="component" value="Unassembled WGS sequence"/>
</dbReference>
<feature type="region of interest" description="Disordered" evidence="2">
    <location>
        <begin position="1"/>
        <end position="36"/>
    </location>
</feature>
<reference evidence="3" key="1">
    <citation type="submission" date="2021-02" db="EMBL/GenBank/DDBJ databases">
        <title>First Annotated Genome of the Yellow-green Alga Tribonema minus.</title>
        <authorList>
            <person name="Mahan K.M."/>
        </authorList>
    </citation>
    <scope>NUCLEOTIDE SEQUENCE</scope>
    <source>
        <strain evidence="3">UTEX B ZZ1240</strain>
    </source>
</reference>
<proteinExistence type="predicted"/>
<organism evidence="3 4">
    <name type="scientific">Tribonema minus</name>
    <dbReference type="NCBI Taxonomy" id="303371"/>
    <lineage>
        <taxon>Eukaryota</taxon>
        <taxon>Sar</taxon>
        <taxon>Stramenopiles</taxon>
        <taxon>Ochrophyta</taxon>
        <taxon>PX clade</taxon>
        <taxon>Xanthophyceae</taxon>
        <taxon>Tribonematales</taxon>
        <taxon>Tribonemataceae</taxon>
        <taxon>Tribonema</taxon>
    </lineage>
</organism>
<feature type="compositionally biased region" description="Acidic residues" evidence="2">
    <location>
        <begin position="20"/>
        <end position="35"/>
    </location>
</feature>
<evidence type="ECO:0000256" key="1">
    <source>
        <dbReference type="SAM" id="Coils"/>
    </source>
</evidence>
<accession>A0A836CKC7</accession>
<gene>
    <name evidence="3" type="ORF">JKP88DRAFT_275828</name>
</gene>
<feature type="region of interest" description="Disordered" evidence="2">
    <location>
        <begin position="202"/>
        <end position="238"/>
    </location>
</feature>
<evidence type="ECO:0000313" key="4">
    <source>
        <dbReference type="Proteomes" id="UP000664859"/>
    </source>
</evidence>
<name>A0A836CKC7_9STRA</name>
<keyword evidence="1" id="KW-0175">Coiled coil</keyword>
<feature type="compositionally biased region" description="Basic residues" evidence="2">
    <location>
        <begin position="1"/>
        <end position="10"/>
    </location>
</feature>
<dbReference type="AlphaFoldDB" id="A0A836CKC7"/>
<sequence length="555" mass="59218">MRPQLRKRPAPHACPRRDDGDDGDDGDGDRDDDAPPADAAVCVTFACVAGEQKRARIALAEARLSSTAPAIAGRDFRRLLAEAGRAVARGTLSLPSDRRPGPPRDAAEAALRRSLAVRVREVLADLPYRGRWTAAAREPAFVADAAAALPSVASRTYVRALSGASPLPDSVLCYVASFLDPLSHADVLGRCAGVVCDAVEPLPPALKTAPPPPNGRRRRAPPRPSSSRDPSERAPPRRFVWTFPGDSGAGGACTSLCPPGCDHRLLRIDVGPSESLCHRFRAPVGAHVEVAGVVGAAGEALESLRPGLWDRCLGGDRGDLWTPASPHALAVAVPLIDSARLFVAEPGGAGLRPWLSTSRVVLMRPRPRSSRGVVGEAELLARAKASREALAAVLERVSTPEGLREGRCEAAERALASWKAPATRREELVAALFCWARGNVRDPLRVALFGAAARPNERIWRAASDAMACDREAAKAWSREVGELDDPAEVLRRCAPAAAAETAASSPDSPTRFLTVATAGDCGRFRWRPEFRDELEDARAAVRRAKARCRRCARA</sequence>
<feature type="compositionally biased region" description="Pro residues" evidence="2">
    <location>
        <begin position="202"/>
        <end position="214"/>
    </location>
</feature>
<feature type="coiled-coil region" evidence="1">
    <location>
        <begin position="528"/>
        <end position="555"/>
    </location>
</feature>
<comment type="caution">
    <text evidence="3">The sequence shown here is derived from an EMBL/GenBank/DDBJ whole genome shotgun (WGS) entry which is preliminary data.</text>
</comment>
<protein>
    <submittedName>
        <fullName evidence="3">Uncharacterized protein</fullName>
    </submittedName>
</protein>